<feature type="domain" description="CD-NTase associated protein 4-like DNA endonuclease" evidence="2">
    <location>
        <begin position="18"/>
        <end position="223"/>
    </location>
</feature>
<dbReference type="EMBL" id="BJXQ01000025">
    <property type="protein sequence ID" value="GEN04701.1"/>
    <property type="molecule type" value="Genomic_DNA"/>
</dbReference>
<feature type="domain" description="Anti-bacteriophage protein A/HamA C-terminal" evidence="1">
    <location>
        <begin position="271"/>
        <end position="539"/>
    </location>
</feature>
<sequence length="544" mass="61202">MSQKLEPLIDPNAASDAGGVAGRVGFRYQDHVGAGYVIDMLFDGSLVQVEFETADDITLRWRADSEVVNEYVQVKTTESNTKWSIKEITDRVDSRSGSSLIEKSLKLDINTGPALFRFVTKRDVGTSLRPFLNHRDKRRLVKTKLDAAIKSIGNKWKTIKSACGRTTKDWAENLYWVVAGSEIATQNSNINRILQLAERAGEIPSHSVACEIYHQLMTLVQTAGDASRVSDPDAKAIDRGEALAWWKGKVDVIRQLNRAGLRVYRVSTEAFFSDLHHINDATICRSLRAYDVEFDEGQWRKSELIEYLLRWLPEISLPANVLSEFDILHARDLTRRAVARIEQSRAISDEELFAELMLHAVLRHYFDSEPVACKIYAGTGPNRSITSAHIVPEDAGDQLWIGRSRITTAASHGAILKAVIAELEAAISSEFLKEERSLIMTLREPRHMRATSLDTVLSARGKVEELRRCLHFPILMAYDSNVIQSGFCEDYLVDLRKEVVTEYESIKSRMTPALVNIQIHIFLIPVENPAGLIAEFGKHLRGKS</sequence>
<dbReference type="EMBL" id="BAMW01000008">
    <property type="protein sequence ID" value="GAN62497.1"/>
    <property type="molecule type" value="Genomic_DNA"/>
</dbReference>
<comment type="caution">
    <text evidence="4">The sequence shown here is derived from an EMBL/GenBank/DDBJ whole genome shotgun (WGS) entry which is preliminary data.</text>
</comment>
<reference evidence="4 6" key="2">
    <citation type="submission" date="2019-07" db="EMBL/GenBank/DDBJ databases">
        <title>Whole genome shotgun sequence of Acetobacter indonesiensis NBRC 16471.</title>
        <authorList>
            <person name="Hosoyama A."/>
            <person name="Uohara A."/>
            <person name="Ohji S."/>
            <person name="Ichikawa N."/>
        </authorList>
    </citation>
    <scope>NUCLEOTIDE SEQUENCE [LARGE SCALE GENOMIC DNA]</scope>
    <source>
        <strain evidence="4 6">NBRC 16471</strain>
    </source>
</reference>
<dbReference type="Pfam" id="PF08878">
    <property type="entry name" value="HamA"/>
    <property type="match status" value="1"/>
</dbReference>
<dbReference type="Proteomes" id="UP000321104">
    <property type="component" value="Unassembled WGS sequence"/>
</dbReference>
<evidence type="ECO:0000313" key="4">
    <source>
        <dbReference type="EMBL" id="GEN04701.1"/>
    </source>
</evidence>
<dbReference type="GO" id="GO:0004518">
    <property type="term" value="F:nuclease activity"/>
    <property type="evidence" value="ECO:0007669"/>
    <property type="project" value="InterPro"/>
</dbReference>
<dbReference type="RefSeq" id="WP_048845048.1">
    <property type="nucleotide sequence ID" value="NZ_BAMW01000008.1"/>
</dbReference>
<evidence type="ECO:0000259" key="2">
    <source>
        <dbReference type="Pfam" id="PF14130"/>
    </source>
</evidence>
<evidence type="ECO:0000259" key="1">
    <source>
        <dbReference type="Pfam" id="PF08878"/>
    </source>
</evidence>
<dbReference type="Pfam" id="PF14130">
    <property type="entry name" value="Cap4_nuclease"/>
    <property type="match status" value="1"/>
</dbReference>
<keyword evidence="5" id="KW-1185">Reference proteome</keyword>
<proteinExistence type="predicted"/>
<accession>A0A6N3T5X4</accession>
<evidence type="ECO:0000313" key="6">
    <source>
        <dbReference type="Proteomes" id="UP000321104"/>
    </source>
</evidence>
<gene>
    <name evidence="4" type="primary">yfjL</name>
    <name evidence="3" type="ORF">Abin_008_003</name>
    <name evidence="4" type="ORF">AIN02nite_27260</name>
</gene>
<evidence type="ECO:0000313" key="5">
    <source>
        <dbReference type="Proteomes" id="UP000032673"/>
    </source>
</evidence>
<dbReference type="InterPro" id="IPR025382">
    <property type="entry name" value="Cap4-like_endonuclease_dom"/>
</dbReference>
<dbReference type="Proteomes" id="UP000032673">
    <property type="component" value="Unassembled WGS sequence"/>
</dbReference>
<name>A0A6N3T5X4_9PROT</name>
<dbReference type="AlphaFoldDB" id="A0A6N3T5X4"/>
<evidence type="ECO:0008006" key="7">
    <source>
        <dbReference type="Google" id="ProtNLM"/>
    </source>
</evidence>
<organism evidence="4 6">
    <name type="scientific">Acetobacter indonesiensis</name>
    <dbReference type="NCBI Taxonomy" id="104101"/>
    <lineage>
        <taxon>Bacteria</taxon>
        <taxon>Pseudomonadati</taxon>
        <taxon>Pseudomonadota</taxon>
        <taxon>Alphaproteobacteria</taxon>
        <taxon>Acetobacterales</taxon>
        <taxon>Acetobacteraceae</taxon>
        <taxon>Acetobacter</taxon>
    </lineage>
</organism>
<reference evidence="3 5" key="1">
    <citation type="submission" date="2012-11" db="EMBL/GenBank/DDBJ databases">
        <title>Whole genome sequence of Acetobacter indonesiensis 5H-1.</title>
        <authorList>
            <person name="Azuma Y."/>
            <person name="Higashiura N."/>
            <person name="Hirakawa H."/>
            <person name="Matsushita K."/>
        </authorList>
    </citation>
    <scope>NUCLEOTIDE SEQUENCE [LARGE SCALE GENOMIC DNA]</scope>
    <source>
        <strain evidence="3 5">5H-1</strain>
    </source>
</reference>
<evidence type="ECO:0000313" key="3">
    <source>
        <dbReference type="EMBL" id="GAN62497.1"/>
    </source>
</evidence>
<dbReference type="InterPro" id="IPR014976">
    <property type="entry name" value="AbpA_HamA_C"/>
</dbReference>
<protein>
    <recommendedName>
        <fullName evidence="7">DUF4297 domain-containing protein</fullName>
    </recommendedName>
</protein>